<name>A0A1H6L0Y6_RUMFL</name>
<comment type="similarity">
    <text evidence="2">Belongs to the bacterial solute-binding protein 1 family.</text>
</comment>
<keyword evidence="4 6" id="KW-0732">Signal</keyword>
<protein>
    <submittedName>
        <fullName evidence="7">Extracellular solute-binding protein</fullName>
    </submittedName>
</protein>
<evidence type="ECO:0000256" key="5">
    <source>
        <dbReference type="SAM" id="MobiDB-lite"/>
    </source>
</evidence>
<dbReference type="AlphaFoldDB" id="A0A1H6L0Y6"/>
<dbReference type="PANTHER" id="PTHR43649">
    <property type="entry name" value="ARABINOSE-BINDING PROTEIN-RELATED"/>
    <property type="match status" value="1"/>
</dbReference>
<dbReference type="GO" id="GO:0030313">
    <property type="term" value="C:cell envelope"/>
    <property type="evidence" value="ECO:0007669"/>
    <property type="project" value="UniProtKB-SubCell"/>
</dbReference>
<sequence>MKNSKRLIAAILAVTAVMSAAVSCSKKKDGNKKEKTTEAQTTTETAASSDEPDESLEIYWLSDYDLNPGEAEEKAVALSLFEDVYGGKVTYLPTTAEDKYNELASQINAGAAVDMFPYDASVFPDGVMRDQFDALDPYYEELGMNESGLWDEMSSVIDMFAYKGQHYVVPYSISDPFLLTYSRKLMQSEGIEDPRKLWQEGKWDWNAMKSMMEKFKANNPDAYRCGINGWYGQAAFASTGHRVVEFDGNGLKNNMYDPDIASAVSLTNDILLNGWYSTYWRDTFPTDLNTLFYASTDWTLPLSNAANPEADLMIVPFPKEPNADKNYISCNFDARMLVKNSDKGKAVATYIKCERLAASDEKMKKAAKEKATTVVKHQSGAYKSFITEEQYDALMEYTDLSKMTPVFDYGYGMGETMTGYGIYTNETRGVMYRLTDTEVGKDWEALKNTFSPVIDEQIAQYNK</sequence>
<evidence type="ECO:0000256" key="4">
    <source>
        <dbReference type="ARBA" id="ARBA00022729"/>
    </source>
</evidence>
<dbReference type="RefSeq" id="WP_074718198.1">
    <property type="nucleotide sequence ID" value="NZ_FNWV01000011.1"/>
</dbReference>
<dbReference type="Gene3D" id="3.40.190.10">
    <property type="entry name" value="Periplasmic binding protein-like II"/>
    <property type="match status" value="1"/>
</dbReference>
<dbReference type="OrthoDB" id="383937at2"/>
<comment type="subcellular location">
    <subcellularLocation>
        <location evidence="1">Cell envelope</location>
    </subcellularLocation>
</comment>
<dbReference type="SUPFAM" id="SSF53850">
    <property type="entry name" value="Periplasmic binding protein-like II"/>
    <property type="match status" value="1"/>
</dbReference>
<dbReference type="PROSITE" id="PS51257">
    <property type="entry name" value="PROKAR_LIPOPROTEIN"/>
    <property type="match status" value="1"/>
</dbReference>
<accession>A0A1H6L0Y6</accession>
<proteinExistence type="inferred from homology"/>
<evidence type="ECO:0000256" key="6">
    <source>
        <dbReference type="SAM" id="SignalP"/>
    </source>
</evidence>
<dbReference type="Proteomes" id="UP000183190">
    <property type="component" value="Unassembled WGS sequence"/>
</dbReference>
<feature type="compositionally biased region" description="Low complexity" evidence="5">
    <location>
        <begin position="38"/>
        <end position="47"/>
    </location>
</feature>
<feature type="compositionally biased region" description="Basic and acidic residues" evidence="5">
    <location>
        <begin position="27"/>
        <end position="37"/>
    </location>
</feature>
<evidence type="ECO:0000256" key="1">
    <source>
        <dbReference type="ARBA" id="ARBA00004196"/>
    </source>
</evidence>
<gene>
    <name evidence="7" type="ORF">SAMN02910265_02652</name>
</gene>
<feature type="signal peptide" evidence="6">
    <location>
        <begin position="1"/>
        <end position="20"/>
    </location>
</feature>
<reference evidence="7 8" key="1">
    <citation type="submission" date="2016-10" db="EMBL/GenBank/DDBJ databases">
        <authorList>
            <person name="de Groot N.N."/>
        </authorList>
    </citation>
    <scope>NUCLEOTIDE SEQUENCE [LARGE SCALE GENOMIC DNA]</scope>
    <source>
        <strain evidence="7 8">YAD2003</strain>
    </source>
</reference>
<organism evidence="7 8">
    <name type="scientific">Ruminococcus flavefaciens</name>
    <dbReference type="NCBI Taxonomy" id="1265"/>
    <lineage>
        <taxon>Bacteria</taxon>
        <taxon>Bacillati</taxon>
        <taxon>Bacillota</taxon>
        <taxon>Clostridia</taxon>
        <taxon>Eubacteriales</taxon>
        <taxon>Oscillospiraceae</taxon>
        <taxon>Ruminococcus</taxon>
    </lineage>
</organism>
<evidence type="ECO:0000256" key="3">
    <source>
        <dbReference type="ARBA" id="ARBA00022448"/>
    </source>
</evidence>
<dbReference type="InterPro" id="IPR050490">
    <property type="entry name" value="Bact_solute-bd_prot1"/>
</dbReference>
<dbReference type="PANTHER" id="PTHR43649:SF31">
    <property type="entry name" value="SN-GLYCEROL-3-PHOSPHATE-BINDING PERIPLASMIC PROTEIN UGPB"/>
    <property type="match status" value="1"/>
</dbReference>
<dbReference type="EMBL" id="FNWV01000011">
    <property type="protein sequence ID" value="SEH77828.1"/>
    <property type="molecule type" value="Genomic_DNA"/>
</dbReference>
<keyword evidence="3" id="KW-0813">Transport</keyword>
<evidence type="ECO:0000313" key="8">
    <source>
        <dbReference type="Proteomes" id="UP000183190"/>
    </source>
</evidence>
<dbReference type="Pfam" id="PF13416">
    <property type="entry name" value="SBP_bac_8"/>
    <property type="match status" value="1"/>
</dbReference>
<evidence type="ECO:0000313" key="7">
    <source>
        <dbReference type="EMBL" id="SEH77828.1"/>
    </source>
</evidence>
<feature type="chain" id="PRO_5039398117" evidence="6">
    <location>
        <begin position="21"/>
        <end position="463"/>
    </location>
</feature>
<evidence type="ECO:0000256" key="2">
    <source>
        <dbReference type="ARBA" id="ARBA00008520"/>
    </source>
</evidence>
<feature type="region of interest" description="Disordered" evidence="5">
    <location>
        <begin position="27"/>
        <end position="52"/>
    </location>
</feature>
<dbReference type="InterPro" id="IPR006059">
    <property type="entry name" value="SBP"/>
</dbReference>